<evidence type="ECO:0000256" key="1">
    <source>
        <dbReference type="ARBA" id="ARBA00004496"/>
    </source>
</evidence>
<dbReference type="Proteomes" id="UP000182753">
    <property type="component" value="Unassembled WGS sequence"/>
</dbReference>
<evidence type="ECO:0000256" key="4">
    <source>
        <dbReference type="ARBA" id="ARBA00022490"/>
    </source>
</evidence>
<protein>
    <recommendedName>
        <fullName evidence="3">tRNA threonylcarbamoyladenosine biosynthesis protein TsaE</fullName>
    </recommendedName>
    <alternativeName>
        <fullName evidence="10">t(6)A37 threonylcarbamoyladenosine biosynthesis protein TsaE</fullName>
    </alternativeName>
</protein>
<evidence type="ECO:0000256" key="7">
    <source>
        <dbReference type="ARBA" id="ARBA00022741"/>
    </source>
</evidence>
<dbReference type="GO" id="GO:0016740">
    <property type="term" value="F:transferase activity"/>
    <property type="evidence" value="ECO:0007669"/>
    <property type="project" value="UniProtKB-KW"/>
</dbReference>
<dbReference type="SUPFAM" id="SSF52540">
    <property type="entry name" value="P-loop containing nucleoside triphosphate hydrolases"/>
    <property type="match status" value="1"/>
</dbReference>
<evidence type="ECO:0000256" key="6">
    <source>
        <dbReference type="ARBA" id="ARBA00022723"/>
    </source>
</evidence>
<dbReference type="NCBIfam" id="TIGR00150">
    <property type="entry name" value="T6A_YjeE"/>
    <property type="match status" value="1"/>
</dbReference>
<dbReference type="GO" id="GO:0002949">
    <property type="term" value="P:tRNA threonylcarbamoyladenosine modification"/>
    <property type="evidence" value="ECO:0007669"/>
    <property type="project" value="InterPro"/>
</dbReference>
<dbReference type="PANTHER" id="PTHR33540">
    <property type="entry name" value="TRNA THREONYLCARBAMOYLADENOSINE BIOSYNTHESIS PROTEIN TSAE"/>
    <property type="match status" value="1"/>
</dbReference>
<dbReference type="AlphaFoldDB" id="A0A1J4RTJ9"/>
<gene>
    <name evidence="11" type="ORF">AUJ40_02210</name>
</gene>
<keyword evidence="11" id="KW-0808">Transferase</keyword>
<sequence>MDYISNSLSETEKLAKKFLTENPDVKLVGLVGNLGSGKTAFVRSIAKALGVKRNITSPTFVIMKIYPVENRNLVHIDAYRLSDYEDLEAIGYNELVVDENNLIFIEWPERVFSQFPANMKIINFEYIDEKSRKISW</sequence>
<comment type="subcellular location">
    <subcellularLocation>
        <location evidence="1">Cytoplasm</location>
    </subcellularLocation>
</comment>
<dbReference type="Pfam" id="PF02367">
    <property type="entry name" value="TsaE"/>
    <property type="match status" value="1"/>
</dbReference>
<evidence type="ECO:0000256" key="8">
    <source>
        <dbReference type="ARBA" id="ARBA00022840"/>
    </source>
</evidence>
<comment type="caution">
    <text evidence="11">The sequence shown here is derived from an EMBL/GenBank/DDBJ whole genome shotgun (WGS) entry which is preliminary data.</text>
</comment>
<reference evidence="11 12" key="1">
    <citation type="journal article" date="2016" name="Environ. Microbiol.">
        <title>Genomic resolution of a cold subsurface aquifer community provides metabolic insights for novel microbes adapted to high CO concentrations.</title>
        <authorList>
            <person name="Probst A.J."/>
            <person name="Castelle C.J."/>
            <person name="Singh A."/>
            <person name="Brown C.T."/>
            <person name="Anantharaman K."/>
            <person name="Sharon I."/>
            <person name="Hug L.A."/>
            <person name="Burstein D."/>
            <person name="Emerson J.B."/>
            <person name="Thomas B.C."/>
            <person name="Banfield J.F."/>
        </authorList>
    </citation>
    <scope>NUCLEOTIDE SEQUENCE [LARGE SCALE GENOMIC DNA]</scope>
    <source>
        <strain evidence="11">CG1_02_42_45</strain>
    </source>
</reference>
<evidence type="ECO:0000256" key="3">
    <source>
        <dbReference type="ARBA" id="ARBA00019010"/>
    </source>
</evidence>
<dbReference type="InterPro" id="IPR003442">
    <property type="entry name" value="T6A_TsaE"/>
</dbReference>
<keyword evidence="9" id="KW-0460">Magnesium</keyword>
<evidence type="ECO:0000256" key="5">
    <source>
        <dbReference type="ARBA" id="ARBA00022694"/>
    </source>
</evidence>
<evidence type="ECO:0000313" key="12">
    <source>
        <dbReference type="Proteomes" id="UP000182753"/>
    </source>
</evidence>
<keyword evidence="7" id="KW-0547">Nucleotide-binding</keyword>
<name>A0A1J4RTJ9_9BACT</name>
<organism evidence="11 12">
    <name type="scientific">Candidatus Berkelbacteria bacterium CG1_02_42_45</name>
    <dbReference type="NCBI Taxonomy" id="1805036"/>
    <lineage>
        <taxon>Bacteria</taxon>
        <taxon>Candidatus Berkelbacteria</taxon>
    </lineage>
</organism>
<keyword evidence="8" id="KW-0067">ATP-binding</keyword>
<proteinExistence type="inferred from homology"/>
<dbReference type="InterPro" id="IPR027417">
    <property type="entry name" value="P-loop_NTPase"/>
</dbReference>
<dbReference type="GO" id="GO:0005737">
    <property type="term" value="C:cytoplasm"/>
    <property type="evidence" value="ECO:0007669"/>
    <property type="project" value="UniProtKB-SubCell"/>
</dbReference>
<evidence type="ECO:0000256" key="10">
    <source>
        <dbReference type="ARBA" id="ARBA00032441"/>
    </source>
</evidence>
<comment type="similarity">
    <text evidence="2">Belongs to the TsaE family.</text>
</comment>
<evidence type="ECO:0000256" key="9">
    <source>
        <dbReference type="ARBA" id="ARBA00022842"/>
    </source>
</evidence>
<keyword evidence="5" id="KW-0819">tRNA processing</keyword>
<dbReference type="EMBL" id="MNUJ01000046">
    <property type="protein sequence ID" value="OIN89285.1"/>
    <property type="molecule type" value="Genomic_DNA"/>
</dbReference>
<dbReference type="Gene3D" id="3.40.50.300">
    <property type="entry name" value="P-loop containing nucleotide triphosphate hydrolases"/>
    <property type="match status" value="1"/>
</dbReference>
<dbReference type="GO" id="GO:0005524">
    <property type="term" value="F:ATP binding"/>
    <property type="evidence" value="ECO:0007669"/>
    <property type="project" value="UniProtKB-KW"/>
</dbReference>
<evidence type="ECO:0000256" key="2">
    <source>
        <dbReference type="ARBA" id="ARBA00007599"/>
    </source>
</evidence>
<keyword evidence="4" id="KW-0963">Cytoplasm</keyword>
<evidence type="ECO:0000313" key="11">
    <source>
        <dbReference type="EMBL" id="OIN89285.1"/>
    </source>
</evidence>
<accession>A0A1J4RTJ9</accession>
<keyword evidence="6" id="KW-0479">Metal-binding</keyword>
<dbReference type="PANTHER" id="PTHR33540:SF2">
    <property type="entry name" value="TRNA THREONYLCARBAMOYLADENOSINE BIOSYNTHESIS PROTEIN TSAE"/>
    <property type="match status" value="1"/>
</dbReference>
<dbReference type="GO" id="GO:0046872">
    <property type="term" value="F:metal ion binding"/>
    <property type="evidence" value="ECO:0007669"/>
    <property type="project" value="UniProtKB-KW"/>
</dbReference>